<dbReference type="Gene3D" id="3.30.420.10">
    <property type="entry name" value="Ribonuclease H-like superfamily/Ribonuclease H"/>
    <property type="match status" value="1"/>
</dbReference>
<name>A0A9P8LG71_9PEZI</name>
<accession>A0A9P8LG71</accession>
<dbReference type="Pfam" id="PF00075">
    <property type="entry name" value="RNase_H"/>
    <property type="match status" value="1"/>
</dbReference>
<gene>
    <name evidence="2" type="ORF">GP486_001772</name>
</gene>
<feature type="domain" description="RNase H type-1" evidence="1">
    <location>
        <begin position="1"/>
        <end position="131"/>
    </location>
</feature>
<dbReference type="SUPFAM" id="SSF53098">
    <property type="entry name" value="Ribonuclease H-like"/>
    <property type="match status" value="1"/>
</dbReference>
<keyword evidence="3" id="KW-1185">Reference proteome</keyword>
<evidence type="ECO:0000313" key="3">
    <source>
        <dbReference type="Proteomes" id="UP000750711"/>
    </source>
</evidence>
<protein>
    <recommendedName>
        <fullName evidence="1">RNase H type-1 domain-containing protein</fullName>
    </recommendedName>
</protein>
<dbReference type="GO" id="GO:0003676">
    <property type="term" value="F:nucleic acid binding"/>
    <property type="evidence" value="ECO:0007669"/>
    <property type="project" value="InterPro"/>
</dbReference>
<sequence>MSAPHNQIKYKYDNTGLLPTNARLTSQRAEIYAAQQAIDVLRTYVRLFRHQRIIIITDSDYLTKSMSEYVYNWVNNGWMNAKGTPVVNGRSLEKLHDTIADLESEGKRVRFWRVSRDQNQEADDLANEALDEM</sequence>
<dbReference type="InterPro" id="IPR012337">
    <property type="entry name" value="RNaseH-like_sf"/>
</dbReference>
<evidence type="ECO:0000259" key="1">
    <source>
        <dbReference type="PROSITE" id="PS50879"/>
    </source>
</evidence>
<dbReference type="Proteomes" id="UP000750711">
    <property type="component" value="Unassembled WGS sequence"/>
</dbReference>
<dbReference type="PROSITE" id="PS50879">
    <property type="entry name" value="RNASE_H_1"/>
    <property type="match status" value="1"/>
</dbReference>
<proteinExistence type="predicted"/>
<dbReference type="EMBL" id="JAGHQM010000171">
    <property type="protein sequence ID" value="KAH0564836.1"/>
    <property type="molecule type" value="Genomic_DNA"/>
</dbReference>
<comment type="caution">
    <text evidence="2">The sequence shown here is derived from an EMBL/GenBank/DDBJ whole genome shotgun (WGS) entry which is preliminary data.</text>
</comment>
<dbReference type="InterPro" id="IPR036397">
    <property type="entry name" value="RNaseH_sf"/>
</dbReference>
<reference evidence="2" key="1">
    <citation type="submission" date="2021-03" db="EMBL/GenBank/DDBJ databases">
        <title>Comparative genomics and phylogenomic investigation of the class Geoglossomycetes provide insights into ecological specialization and systematics.</title>
        <authorList>
            <person name="Melie T."/>
            <person name="Pirro S."/>
            <person name="Miller A.N."/>
            <person name="Quandt A."/>
        </authorList>
    </citation>
    <scope>NUCLEOTIDE SEQUENCE</scope>
    <source>
        <strain evidence="2">CAQ_001_2017</strain>
    </source>
</reference>
<evidence type="ECO:0000313" key="2">
    <source>
        <dbReference type="EMBL" id="KAH0564836.1"/>
    </source>
</evidence>
<dbReference type="GO" id="GO:0004523">
    <property type="term" value="F:RNA-DNA hybrid ribonuclease activity"/>
    <property type="evidence" value="ECO:0007669"/>
    <property type="project" value="InterPro"/>
</dbReference>
<dbReference type="InterPro" id="IPR002156">
    <property type="entry name" value="RNaseH_domain"/>
</dbReference>
<dbReference type="AlphaFoldDB" id="A0A9P8LG71"/>
<organism evidence="2 3">
    <name type="scientific">Trichoglossum hirsutum</name>
    <dbReference type="NCBI Taxonomy" id="265104"/>
    <lineage>
        <taxon>Eukaryota</taxon>
        <taxon>Fungi</taxon>
        <taxon>Dikarya</taxon>
        <taxon>Ascomycota</taxon>
        <taxon>Pezizomycotina</taxon>
        <taxon>Geoglossomycetes</taxon>
        <taxon>Geoglossales</taxon>
        <taxon>Geoglossaceae</taxon>
        <taxon>Trichoglossum</taxon>
    </lineage>
</organism>